<dbReference type="Gene3D" id="2.60.40.10">
    <property type="entry name" value="Immunoglobulins"/>
    <property type="match status" value="2"/>
</dbReference>
<keyword evidence="8" id="KW-1185">Reference proteome</keyword>
<dbReference type="EMBL" id="BMLT01000003">
    <property type="protein sequence ID" value="GGO79279.1"/>
    <property type="molecule type" value="Genomic_DNA"/>
</dbReference>
<name>A0A918DPY8_9GAMM</name>
<dbReference type="InterPro" id="IPR014756">
    <property type="entry name" value="Ig_E-set"/>
</dbReference>
<dbReference type="InterPro" id="IPR023887">
    <property type="entry name" value="QH-AmDH_asu"/>
</dbReference>
<dbReference type="Gene3D" id="2.40.128.120">
    <property type="entry name" value="Quinohemoprotein amine dehydrogenase alpha subunit, domain 2"/>
    <property type="match status" value="1"/>
</dbReference>
<dbReference type="GO" id="GO:0020037">
    <property type="term" value="F:heme binding"/>
    <property type="evidence" value="ECO:0007669"/>
    <property type="project" value="InterPro"/>
</dbReference>
<evidence type="ECO:0000256" key="3">
    <source>
        <dbReference type="ARBA" id="ARBA00023004"/>
    </source>
</evidence>
<dbReference type="InterPro" id="IPR015183">
    <property type="entry name" value="QH-AmDH_asu_dom_III"/>
</dbReference>
<dbReference type="InterPro" id="IPR036909">
    <property type="entry name" value="Cyt_c-like_dom_sf"/>
</dbReference>
<dbReference type="Pfam" id="PF09099">
    <property type="entry name" value="Qn_am_d_aIII"/>
    <property type="match status" value="1"/>
</dbReference>
<feature type="domain" description="Cytochrome c" evidence="6">
    <location>
        <begin position="27"/>
        <end position="161"/>
    </location>
</feature>
<keyword evidence="1 4" id="KW-0349">Heme</keyword>
<dbReference type="GO" id="GO:0009055">
    <property type="term" value="F:electron transfer activity"/>
    <property type="evidence" value="ECO:0007669"/>
    <property type="project" value="InterPro"/>
</dbReference>
<dbReference type="SUPFAM" id="SSF69298">
    <property type="entry name" value="Quinohemoprotein amine dehydrogenase A chain, domain 3"/>
    <property type="match status" value="1"/>
</dbReference>
<organism evidence="7 8">
    <name type="scientific">Marinobacterium nitratireducens</name>
    <dbReference type="NCBI Taxonomy" id="518897"/>
    <lineage>
        <taxon>Bacteria</taxon>
        <taxon>Pseudomonadati</taxon>
        <taxon>Pseudomonadota</taxon>
        <taxon>Gammaproteobacteria</taxon>
        <taxon>Oceanospirillales</taxon>
        <taxon>Oceanospirillaceae</taxon>
        <taxon>Marinobacterium</taxon>
    </lineage>
</organism>
<evidence type="ECO:0000256" key="1">
    <source>
        <dbReference type="ARBA" id="ARBA00022617"/>
    </source>
</evidence>
<accession>A0A918DPY8</accession>
<evidence type="ECO:0000256" key="2">
    <source>
        <dbReference type="ARBA" id="ARBA00022723"/>
    </source>
</evidence>
<evidence type="ECO:0000313" key="7">
    <source>
        <dbReference type="EMBL" id="GGO79279.1"/>
    </source>
</evidence>
<dbReference type="NCBIfam" id="TIGR03908">
    <property type="entry name" value="QH_alpha"/>
    <property type="match status" value="1"/>
</dbReference>
<dbReference type="SUPFAM" id="SSF46626">
    <property type="entry name" value="Cytochrome c"/>
    <property type="match status" value="2"/>
</dbReference>
<feature type="chain" id="PRO_5036765429" description="Cytochrome c domain-containing protein" evidence="5">
    <location>
        <begin position="28"/>
        <end position="531"/>
    </location>
</feature>
<gene>
    <name evidence="7" type="ORF">GCM10011348_13170</name>
</gene>
<comment type="caution">
    <text evidence="7">The sequence shown here is derived from an EMBL/GenBank/DDBJ whole genome shotgun (WGS) entry which is preliminary data.</text>
</comment>
<dbReference type="InterPro" id="IPR015184">
    <property type="entry name" value="QH-AmDH_asu_dom_IV"/>
</dbReference>
<dbReference type="AlphaFoldDB" id="A0A918DPY8"/>
<protein>
    <recommendedName>
        <fullName evidence="6">Cytochrome c domain-containing protein</fullName>
    </recommendedName>
</protein>
<dbReference type="InterPro" id="IPR009111">
    <property type="entry name" value="QH-AmDH_asu_dom2"/>
</dbReference>
<dbReference type="Proteomes" id="UP000599578">
    <property type="component" value="Unassembled WGS sequence"/>
</dbReference>
<reference evidence="7 8" key="1">
    <citation type="journal article" date="2014" name="Int. J. Syst. Evol. Microbiol.">
        <title>Complete genome sequence of Corynebacterium casei LMG S-19264T (=DSM 44701T), isolated from a smear-ripened cheese.</title>
        <authorList>
            <consortium name="US DOE Joint Genome Institute (JGI-PGF)"/>
            <person name="Walter F."/>
            <person name="Albersmeier A."/>
            <person name="Kalinowski J."/>
            <person name="Ruckert C."/>
        </authorList>
    </citation>
    <scope>NUCLEOTIDE SEQUENCE [LARGE SCALE GENOMIC DNA]</scope>
    <source>
        <strain evidence="7 8">CGMCC 1.7286</strain>
    </source>
</reference>
<dbReference type="GO" id="GO:0046872">
    <property type="term" value="F:metal ion binding"/>
    <property type="evidence" value="ECO:0007669"/>
    <property type="project" value="UniProtKB-KW"/>
</dbReference>
<keyword evidence="5" id="KW-0732">Signal</keyword>
<feature type="signal peptide" evidence="5">
    <location>
        <begin position="1"/>
        <end position="27"/>
    </location>
</feature>
<dbReference type="Pfam" id="PF09100">
    <property type="entry name" value="Qn_am_d_aIV"/>
    <property type="match status" value="1"/>
</dbReference>
<dbReference type="InterPro" id="IPR009056">
    <property type="entry name" value="Cyt_c-like_dom"/>
</dbReference>
<dbReference type="InterPro" id="IPR013783">
    <property type="entry name" value="Ig-like_fold"/>
</dbReference>
<evidence type="ECO:0000256" key="4">
    <source>
        <dbReference type="PROSITE-ProRule" id="PRU00433"/>
    </source>
</evidence>
<keyword evidence="3 4" id="KW-0408">Iron</keyword>
<dbReference type="SUPFAM" id="SSF81296">
    <property type="entry name" value="E set domains"/>
    <property type="match status" value="2"/>
</dbReference>
<dbReference type="Pfam" id="PF14930">
    <property type="entry name" value="Qn_am_d_aII"/>
    <property type="match status" value="1"/>
</dbReference>
<keyword evidence="2 4" id="KW-0479">Metal-binding</keyword>
<proteinExistence type="predicted"/>
<dbReference type="PROSITE" id="PS51007">
    <property type="entry name" value="CYTC"/>
    <property type="match status" value="1"/>
</dbReference>
<dbReference type="InterPro" id="IPR036718">
    <property type="entry name" value="H-AmDH_asu_dom2_sf"/>
</dbReference>
<evidence type="ECO:0000256" key="5">
    <source>
        <dbReference type="SAM" id="SignalP"/>
    </source>
</evidence>
<sequence length="531" mass="56842">MTTHNKKRVPLAGPALALAVMAAPALAATEAGEELIRNNCLACHSDTGNSETPFSRISEQRKTPEGWLMTINRMQELRGAQISTEDKRALVQYLADHQGLAPSEAEPYRYLLEQDTNLVESGVDEGLGQMCARCHSAARFSLQRRTEDEWKRLVGFHMGQFPTIELHSLARDRAWYDIAQNQTAVELGNKFPLITPEWNSWKAAPKADLTGRWRVLGYVPGKGEFTAWMDASKSETGYQLSLEGQYSDGSALSGKGSARVYTGYEWRAAIEIDGVKMRQVMAADAEGSVMDGRMFNTEAREIGGELMAVRDQGQPAVVAVLPAHLKLGESAELTIVGQNLDGDVSLGDGVEIEKVIARDGDSIRVLAKASGAAGARTVSVGDASKDQALAVYDSLARVEVTPANALSRIGGNGGEMAKVRTVYRAVGYAAGADGQPGTDDDLRLGYMPATWSIAPADEVAAHDKDEKYAGAIDASGIFTPGDAGPNPERKMSANNVGRLTVVGSVSDGGNDVTGEGSLLVAPQDFVRRVLD</sequence>
<dbReference type="Pfam" id="PF09098">
    <property type="entry name" value="Dehyd-heme_bind"/>
    <property type="match status" value="1"/>
</dbReference>
<dbReference type="InterPro" id="IPR015182">
    <property type="entry name" value="QH-AmDH_asu_heme-bd_dom"/>
</dbReference>
<evidence type="ECO:0000259" key="6">
    <source>
        <dbReference type="PROSITE" id="PS51007"/>
    </source>
</evidence>
<evidence type="ECO:0000313" key="8">
    <source>
        <dbReference type="Proteomes" id="UP000599578"/>
    </source>
</evidence>
<dbReference type="Gene3D" id="1.10.760.10">
    <property type="entry name" value="Cytochrome c-like domain"/>
    <property type="match status" value="1"/>
</dbReference>